<dbReference type="PROSITE" id="PS50850">
    <property type="entry name" value="MFS"/>
    <property type="match status" value="1"/>
</dbReference>
<keyword evidence="4 9" id="KW-0812">Transmembrane</keyword>
<dbReference type="InterPro" id="IPR036259">
    <property type="entry name" value="MFS_trans_sf"/>
</dbReference>
<feature type="transmembrane region" description="Helical" evidence="9">
    <location>
        <begin position="372"/>
        <end position="394"/>
    </location>
</feature>
<feature type="transmembrane region" description="Helical" evidence="9">
    <location>
        <begin position="403"/>
        <end position="425"/>
    </location>
</feature>
<dbReference type="InterPro" id="IPR005829">
    <property type="entry name" value="Sugar_transporter_CS"/>
</dbReference>
<feature type="transmembrane region" description="Helical" evidence="9">
    <location>
        <begin position="251"/>
        <end position="273"/>
    </location>
</feature>
<evidence type="ECO:0000256" key="3">
    <source>
        <dbReference type="ARBA" id="ARBA00022448"/>
    </source>
</evidence>
<proteinExistence type="inferred from homology"/>
<evidence type="ECO:0000256" key="4">
    <source>
        <dbReference type="ARBA" id="ARBA00022692"/>
    </source>
</evidence>
<feature type="transmembrane region" description="Helical" evidence="9">
    <location>
        <begin position="437"/>
        <end position="464"/>
    </location>
</feature>
<dbReference type="GO" id="GO:0005886">
    <property type="term" value="C:plasma membrane"/>
    <property type="evidence" value="ECO:0007669"/>
    <property type="project" value="TreeGrafter"/>
</dbReference>
<keyword evidence="5 9" id="KW-1133">Transmembrane helix</keyword>
<evidence type="ECO:0000256" key="9">
    <source>
        <dbReference type="SAM" id="Phobius"/>
    </source>
</evidence>
<feature type="transmembrane region" description="Helical" evidence="9">
    <location>
        <begin position="162"/>
        <end position="179"/>
    </location>
</feature>
<accession>A0A061BH30</accession>
<gene>
    <name evidence="11" type="ORF">CYFA0S_22e02322g</name>
</gene>
<dbReference type="PROSITE" id="PS00216">
    <property type="entry name" value="SUGAR_TRANSPORT_1"/>
    <property type="match status" value="1"/>
</dbReference>
<feature type="transmembrane region" description="Helical" evidence="9">
    <location>
        <begin position="504"/>
        <end position="525"/>
    </location>
</feature>
<feature type="transmembrane region" description="Helical" evidence="9">
    <location>
        <begin position="476"/>
        <end position="498"/>
    </location>
</feature>
<dbReference type="Pfam" id="PF00083">
    <property type="entry name" value="Sugar_tr"/>
    <property type="match status" value="1"/>
</dbReference>
<dbReference type="GO" id="GO:0005351">
    <property type="term" value="F:carbohydrate:proton symporter activity"/>
    <property type="evidence" value="ECO:0007669"/>
    <property type="project" value="TreeGrafter"/>
</dbReference>
<dbReference type="PANTHER" id="PTHR48022:SF50">
    <property type="entry name" value="HEXOSE TRANSPORTER HXT14"/>
    <property type="match status" value="1"/>
</dbReference>
<evidence type="ECO:0000256" key="8">
    <source>
        <dbReference type="SAM" id="MobiDB-lite"/>
    </source>
</evidence>
<evidence type="ECO:0000256" key="6">
    <source>
        <dbReference type="ARBA" id="ARBA00023136"/>
    </source>
</evidence>
<dbReference type="InterPro" id="IPR020846">
    <property type="entry name" value="MFS_dom"/>
</dbReference>
<keyword evidence="3 7" id="KW-0813">Transport</keyword>
<feature type="transmembrane region" description="Helical" evidence="9">
    <location>
        <begin position="80"/>
        <end position="106"/>
    </location>
</feature>
<dbReference type="EMBL" id="LK052907">
    <property type="protein sequence ID" value="CDR46301.1"/>
    <property type="molecule type" value="Genomic_DNA"/>
</dbReference>
<dbReference type="VEuPathDB" id="FungiDB:BON22_2016"/>
<name>A0A061BH30_CYBFA</name>
<dbReference type="PRINTS" id="PR00171">
    <property type="entry name" value="SUGRTRNSPORT"/>
</dbReference>
<feature type="transmembrane region" description="Helical" evidence="9">
    <location>
        <begin position="185"/>
        <end position="210"/>
    </location>
</feature>
<protein>
    <submittedName>
        <fullName evidence="11">CYFA0S22e02322g1_1</fullName>
    </submittedName>
</protein>
<feature type="transmembrane region" description="Helical" evidence="9">
    <location>
        <begin position="126"/>
        <end position="150"/>
    </location>
</feature>
<comment type="similarity">
    <text evidence="2 7">Belongs to the major facilitator superfamily. Sugar transporter (TC 2.A.1.1) family.</text>
</comment>
<reference evidence="11" key="1">
    <citation type="journal article" date="2014" name="Genome Announc.">
        <title>Genome sequence of the yeast Cyberlindnera fabianii (Hansenula fabianii).</title>
        <authorList>
            <person name="Freel K.C."/>
            <person name="Sarilar V."/>
            <person name="Neuveglise C."/>
            <person name="Devillers H."/>
            <person name="Friedrich A."/>
            <person name="Schacherer J."/>
        </authorList>
    </citation>
    <scope>NUCLEOTIDE SEQUENCE</scope>
    <source>
        <strain evidence="11">YJS4271</strain>
    </source>
</reference>
<evidence type="ECO:0000256" key="2">
    <source>
        <dbReference type="ARBA" id="ARBA00010992"/>
    </source>
</evidence>
<feature type="transmembrane region" description="Helical" evidence="9">
    <location>
        <begin position="338"/>
        <end position="360"/>
    </location>
</feature>
<evidence type="ECO:0000256" key="5">
    <source>
        <dbReference type="ARBA" id="ARBA00022989"/>
    </source>
</evidence>
<dbReference type="NCBIfam" id="TIGR00879">
    <property type="entry name" value="SP"/>
    <property type="match status" value="1"/>
</dbReference>
<sequence length="551" mass="60802">MNKKSESIQHTQSVAQTPIGISNDPFDLVGSTIAPEDPSTSHANPLKQSISPFEVAENDEFDEQRDPEITIQLLWSYRSVILVCLMISFGGFLFGWDTGSISGIIALPSFEHKLGNYDPKTNDYHIGTVVHGLLVGCYHIGCIIGGFTLVRLSDFKGRRLPILICLVIYITGNTIQATTSRSGKWYQFMIGRFVSGLCIGSLGSLLPIFISELSPAVIRGSLTTLYLLLNTTGIMLGAIVIYLLKNASDDNTAWIICLCVPIGVAMLVFIGILKAPESARFLISAGDIDGATKSLKRIGESNIEETIASMQAKFAVESKADEMGYFQMLTNKRYTKRLFTGVMVMFLQQMSGIDYFFYFGTQLFFSVGLNDSYVTMIILATVNYFTTWAVMYVVERFGRKKTLLAGSAACFSTLMVYAIVGVTMVDLDADASGNRTPGYIMITFTCIYIIVFGCTWAGCGQVVVTEMFPLQIRSKGVSVSIAFNWGANFFIAFCTPIVTAEIHYYFGLVFAGCMFVSFWFVLFFVPETKGISLEEIDGLYEKKGQLQSDNV</sequence>
<dbReference type="InterPro" id="IPR003663">
    <property type="entry name" value="Sugar/inositol_transpt"/>
</dbReference>
<feature type="domain" description="Major facilitator superfamily (MFS) profile" evidence="10">
    <location>
        <begin position="83"/>
        <end position="529"/>
    </location>
</feature>
<comment type="subcellular location">
    <subcellularLocation>
        <location evidence="1">Membrane</location>
        <topology evidence="1">Multi-pass membrane protein</topology>
    </subcellularLocation>
</comment>
<evidence type="ECO:0000256" key="1">
    <source>
        <dbReference type="ARBA" id="ARBA00004141"/>
    </source>
</evidence>
<dbReference type="InterPro" id="IPR050360">
    <property type="entry name" value="MFS_Sugar_Transporters"/>
</dbReference>
<dbReference type="Gene3D" id="1.20.1250.20">
    <property type="entry name" value="MFS general substrate transporter like domains"/>
    <property type="match status" value="1"/>
</dbReference>
<dbReference type="PhylomeDB" id="A0A061BH30"/>
<dbReference type="OrthoDB" id="3980478at2759"/>
<dbReference type="PROSITE" id="PS00217">
    <property type="entry name" value="SUGAR_TRANSPORT_2"/>
    <property type="match status" value="1"/>
</dbReference>
<feature type="compositionally biased region" description="Polar residues" evidence="8">
    <location>
        <begin position="8"/>
        <end position="20"/>
    </location>
</feature>
<evidence type="ECO:0000256" key="7">
    <source>
        <dbReference type="RuleBase" id="RU003346"/>
    </source>
</evidence>
<feature type="compositionally biased region" description="Polar residues" evidence="8">
    <location>
        <begin position="38"/>
        <end position="47"/>
    </location>
</feature>
<feature type="region of interest" description="Disordered" evidence="8">
    <location>
        <begin position="1"/>
        <end position="47"/>
    </location>
</feature>
<dbReference type="InterPro" id="IPR005828">
    <property type="entry name" value="MFS_sugar_transport-like"/>
</dbReference>
<dbReference type="SUPFAM" id="SSF103473">
    <property type="entry name" value="MFS general substrate transporter"/>
    <property type="match status" value="1"/>
</dbReference>
<evidence type="ECO:0000259" key="10">
    <source>
        <dbReference type="PROSITE" id="PS50850"/>
    </source>
</evidence>
<organism evidence="11">
    <name type="scientific">Cyberlindnera fabianii</name>
    <name type="common">Yeast</name>
    <name type="synonym">Hansenula fabianii</name>
    <dbReference type="NCBI Taxonomy" id="36022"/>
    <lineage>
        <taxon>Eukaryota</taxon>
        <taxon>Fungi</taxon>
        <taxon>Dikarya</taxon>
        <taxon>Ascomycota</taxon>
        <taxon>Saccharomycotina</taxon>
        <taxon>Saccharomycetes</taxon>
        <taxon>Phaffomycetales</taxon>
        <taxon>Phaffomycetaceae</taxon>
        <taxon>Cyberlindnera</taxon>
    </lineage>
</organism>
<evidence type="ECO:0000313" key="11">
    <source>
        <dbReference type="EMBL" id="CDR46301.1"/>
    </source>
</evidence>
<feature type="transmembrane region" description="Helical" evidence="9">
    <location>
        <begin position="222"/>
        <end position="245"/>
    </location>
</feature>
<dbReference type="PANTHER" id="PTHR48022">
    <property type="entry name" value="PLASTIDIC GLUCOSE TRANSPORTER 4"/>
    <property type="match status" value="1"/>
</dbReference>
<keyword evidence="6 9" id="KW-0472">Membrane</keyword>
<dbReference type="AlphaFoldDB" id="A0A061BH30"/>